<dbReference type="InterPro" id="IPR012368">
    <property type="entry name" value="OxRdtase_Mopterin-bd_su_IorB"/>
</dbReference>
<dbReference type="SMART" id="SM01008">
    <property type="entry name" value="Ald_Xan_dh_C"/>
    <property type="match status" value="1"/>
</dbReference>
<dbReference type="Pfam" id="PF02738">
    <property type="entry name" value="MoCoBD_1"/>
    <property type="match status" value="2"/>
</dbReference>
<comment type="caution">
    <text evidence="3">The sequence shown here is derived from an EMBL/GenBank/DDBJ whole genome shotgun (WGS) entry which is preliminary data.</text>
</comment>
<dbReference type="InterPro" id="IPR037165">
    <property type="entry name" value="AldOxase/xan_DH_Mopterin-bd_sf"/>
</dbReference>
<keyword evidence="4" id="KW-1185">Reference proteome</keyword>
<sequence length="718" mass="75746">MVGSQAAEGRRAEGDRIMGSPPGAGQGMVLVSDDGAVSVRDDGVIFVRLGKVELGQGVLTALAQIAADALGADLGQVRMLAASTTAGPDEGITAGSRSISHAGPPLREACARVRAACAAEAARRWGVSPAEVTVRRGEFRSGDRTATYAELAPVADALTAGPPTDTLQAATLQAALEAGSSPAEEPVFVGVSVPRLDLPDKIAGRPRFVHDLRLPGQLYGRVLRPPSPAARLTGLTPLPDLHVVRDGSFVGVLAETEAAADRALARLSKVCEWEEHDTLPDEHDLHTFLRRGPHETITVSAPADAPPAGEPHTATYSRPFLAHASIAPSCAVARWNGDGDLEVWSHTQGVHPLRRALERILGAEVEVHHVEGAGCYGHNAADDVALDAALLAREAGGRPVQVRWSRRDELTWAPFGSAMSVDVAAVVDEAGLVRSWRYDVWSQGHLSRPGYAGGVPGLLAGAHLERPWAYPAAVDPSPQGGSGMARNAVPIYDFPRMEITGHRVLETPIRSSALRSLGAFMNVFAIESFMDELALAAGMDPLAYRLAHLSDPRARTVLERAADMAGWGGPELGLGFARYKGVGAYCAAVAQVEAEQDVRVRRLTIAVDVGQVVNPDGVRNQIEGGATQAASWTLKERVRFDRRAITSGDWESYPILRFSETPEVVVELVEHPGTPSAGAGEAAQGPVAAAVANALAATLGVRIRDLPLDREAVLRAIA</sequence>
<dbReference type="Gene3D" id="3.90.1170.50">
    <property type="entry name" value="Aldehyde oxidase/xanthine dehydrogenase, a/b hammerhead"/>
    <property type="match status" value="1"/>
</dbReference>
<dbReference type="InterPro" id="IPR046867">
    <property type="entry name" value="AldOxase/xan_DH_MoCoBD2"/>
</dbReference>
<organism evidence="3 4">
    <name type="scientific">Nonomuraea thailandensis</name>
    <dbReference type="NCBI Taxonomy" id="1188745"/>
    <lineage>
        <taxon>Bacteria</taxon>
        <taxon>Bacillati</taxon>
        <taxon>Actinomycetota</taxon>
        <taxon>Actinomycetes</taxon>
        <taxon>Streptosporangiales</taxon>
        <taxon>Streptosporangiaceae</taxon>
        <taxon>Nonomuraea</taxon>
    </lineage>
</organism>
<dbReference type="RefSeq" id="WP_276083119.1">
    <property type="nucleotide sequence ID" value="NZ_BAABKA010000108.1"/>
</dbReference>
<reference evidence="3" key="1">
    <citation type="submission" date="2022-06" db="EMBL/GenBank/DDBJ databases">
        <title>Sequencing the genomes of 1000 actinobacteria strains.</title>
        <authorList>
            <person name="Klenk H.-P."/>
        </authorList>
    </citation>
    <scope>NUCLEOTIDE SEQUENCE</scope>
    <source>
        <strain evidence="3">DSM 46694</strain>
    </source>
</reference>
<name>A0A9X2GMK9_9ACTN</name>
<evidence type="ECO:0000259" key="2">
    <source>
        <dbReference type="SMART" id="SM01008"/>
    </source>
</evidence>
<feature type="region of interest" description="Disordered" evidence="1">
    <location>
        <begin position="1"/>
        <end position="23"/>
    </location>
</feature>
<dbReference type="EMBL" id="JAMZEB010000002">
    <property type="protein sequence ID" value="MCP2360525.1"/>
    <property type="molecule type" value="Genomic_DNA"/>
</dbReference>
<accession>A0A9X2GMK9</accession>
<proteinExistence type="predicted"/>
<protein>
    <submittedName>
        <fullName evidence="3">CO/xanthine dehydrogenase Mo-binding subunit</fullName>
    </submittedName>
</protein>
<dbReference type="Gene3D" id="3.30.365.10">
    <property type="entry name" value="Aldehyde oxidase/xanthine dehydrogenase, molybdopterin binding domain"/>
    <property type="match status" value="4"/>
</dbReference>
<dbReference type="Pfam" id="PF20256">
    <property type="entry name" value="MoCoBD_2"/>
    <property type="match status" value="2"/>
</dbReference>
<dbReference type="InterPro" id="IPR008274">
    <property type="entry name" value="AldOxase/xan_DH_MoCoBD1"/>
</dbReference>
<gene>
    <name evidence="3" type="ORF">HD597_007545</name>
</gene>
<evidence type="ECO:0000256" key="1">
    <source>
        <dbReference type="SAM" id="MobiDB-lite"/>
    </source>
</evidence>
<evidence type="ECO:0000313" key="4">
    <source>
        <dbReference type="Proteomes" id="UP001139648"/>
    </source>
</evidence>
<dbReference type="GO" id="GO:0016491">
    <property type="term" value="F:oxidoreductase activity"/>
    <property type="evidence" value="ECO:0007669"/>
    <property type="project" value="InterPro"/>
</dbReference>
<dbReference type="InterPro" id="IPR052516">
    <property type="entry name" value="N-heterocyclic_Hydroxylase"/>
</dbReference>
<dbReference type="PANTHER" id="PTHR47495:SF1">
    <property type="entry name" value="BLL3820 PROTEIN"/>
    <property type="match status" value="1"/>
</dbReference>
<dbReference type="PANTHER" id="PTHR47495">
    <property type="entry name" value="ALDEHYDE DEHYDROGENASE"/>
    <property type="match status" value="1"/>
</dbReference>
<evidence type="ECO:0000313" key="3">
    <source>
        <dbReference type="EMBL" id="MCP2360525.1"/>
    </source>
</evidence>
<dbReference type="InterPro" id="IPR000674">
    <property type="entry name" value="Ald_Oxase/Xan_DH_a/b"/>
</dbReference>
<dbReference type="PIRSF" id="PIRSF036389">
    <property type="entry name" value="IOR_B"/>
    <property type="match status" value="1"/>
</dbReference>
<dbReference type="AlphaFoldDB" id="A0A9X2GMK9"/>
<dbReference type="SUPFAM" id="SSF56003">
    <property type="entry name" value="Molybdenum cofactor-binding domain"/>
    <property type="match status" value="2"/>
</dbReference>
<feature type="domain" description="Aldehyde oxidase/xanthine dehydrogenase a/b hammerhead" evidence="2">
    <location>
        <begin position="203"/>
        <end position="277"/>
    </location>
</feature>
<dbReference type="Proteomes" id="UP001139648">
    <property type="component" value="Unassembled WGS sequence"/>
</dbReference>